<dbReference type="Pfam" id="PF10225">
    <property type="entry name" value="NEMP"/>
    <property type="match status" value="1"/>
</dbReference>
<keyword evidence="7 11" id="KW-1133">Transmembrane helix</keyword>
<dbReference type="InterPro" id="IPR006861">
    <property type="entry name" value="HABP4_PAIRBP1-bd"/>
</dbReference>
<evidence type="ECO:0000256" key="9">
    <source>
        <dbReference type="ARBA" id="ARBA00023242"/>
    </source>
</evidence>
<evidence type="ECO:0000256" key="5">
    <source>
        <dbReference type="ARBA" id="ARBA00022692"/>
    </source>
</evidence>
<feature type="transmembrane region" description="Helical" evidence="11">
    <location>
        <begin position="487"/>
        <end position="508"/>
    </location>
</feature>
<keyword evidence="4" id="KW-0963">Cytoplasm</keyword>
<evidence type="ECO:0000256" key="4">
    <source>
        <dbReference type="ARBA" id="ARBA00022490"/>
    </source>
</evidence>
<feature type="compositionally biased region" description="Polar residues" evidence="10">
    <location>
        <begin position="693"/>
        <end position="709"/>
    </location>
</feature>
<feature type="transmembrane region" description="Helical" evidence="11">
    <location>
        <begin position="460"/>
        <end position="481"/>
    </location>
</feature>
<gene>
    <name evidence="13" type="ORF">TRITD_1Av1G202780</name>
</gene>
<keyword evidence="9" id="KW-0539">Nucleus</keyword>
<dbReference type="PANTHER" id="PTHR31587:SF4">
    <property type="entry name" value="TRANSMEMBRANE PROTEIN (DUF2215)"/>
    <property type="match status" value="1"/>
</dbReference>
<evidence type="ECO:0000313" key="14">
    <source>
        <dbReference type="Proteomes" id="UP000324705"/>
    </source>
</evidence>
<feature type="transmembrane region" description="Helical" evidence="11">
    <location>
        <begin position="520"/>
        <end position="540"/>
    </location>
</feature>
<evidence type="ECO:0000259" key="12">
    <source>
        <dbReference type="SMART" id="SM01233"/>
    </source>
</evidence>
<dbReference type="AlphaFoldDB" id="A0A9R0V0I1"/>
<dbReference type="Gramene" id="TRITD1Av1G202780.5">
    <property type="protein sequence ID" value="TRITD1Av1G202780.5"/>
    <property type="gene ID" value="TRITD1Av1G202780"/>
</dbReference>
<evidence type="ECO:0000313" key="13">
    <source>
        <dbReference type="EMBL" id="VAH09760.1"/>
    </source>
</evidence>
<organism evidence="13 14">
    <name type="scientific">Triticum turgidum subsp. durum</name>
    <name type="common">Durum wheat</name>
    <name type="synonym">Triticum durum</name>
    <dbReference type="NCBI Taxonomy" id="4567"/>
    <lineage>
        <taxon>Eukaryota</taxon>
        <taxon>Viridiplantae</taxon>
        <taxon>Streptophyta</taxon>
        <taxon>Embryophyta</taxon>
        <taxon>Tracheophyta</taxon>
        <taxon>Spermatophyta</taxon>
        <taxon>Magnoliopsida</taxon>
        <taxon>Liliopsida</taxon>
        <taxon>Poales</taxon>
        <taxon>Poaceae</taxon>
        <taxon>BOP clade</taxon>
        <taxon>Pooideae</taxon>
        <taxon>Triticodae</taxon>
        <taxon>Triticeae</taxon>
        <taxon>Triticinae</taxon>
        <taxon>Triticum</taxon>
    </lineage>
</organism>
<dbReference type="GO" id="GO:0005737">
    <property type="term" value="C:cytoplasm"/>
    <property type="evidence" value="ECO:0007669"/>
    <property type="project" value="UniProtKB-SubCell"/>
</dbReference>
<evidence type="ECO:0000256" key="1">
    <source>
        <dbReference type="ARBA" id="ARBA00004496"/>
    </source>
</evidence>
<feature type="region of interest" description="Disordered" evidence="10">
    <location>
        <begin position="690"/>
        <end position="709"/>
    </location>
</feature>
<protein>
    <recommendedName>
        <fullName evidence="12">Hyaluronan/mRNA-binding protein domain-containing protein</fullName>
    </recommendedName>
</protein>
<dbReference type="Pfam" id="PF09598">
    <property type="entry name" value="Stm1_N"/>
    <property type="match status" value="1"/>
</dbReference>
<dbReference type="InterPro" id="IPR019084">
    <property type="entry name" value="STM1-like_N"/>
</dbReference>
<feature type="compositionally biased region" description="Acidic residues" evidence="10">
    <location>
        <begin position="230"/>
        <end position="240"/>
    </location>
</feature>
<evidence type="ECO:0000256" key="10">
    <source>
        <dbReference type="SAM" id="MobiDB-lite"/>
    </source>
</evidence>
<accession>A0A9R0V0I1</accession>
<feature type="compositionally biased region" description="Low complexity" evidence="10">
    <location>
        <begin position="27"/>
        <end position="43"/>
    </location>
</feature>
<comment type="similarity">
    <text evidence="3">Belongs to the NEMP family.</text>
</comment>
<feature type="region of interest" description="Disordered" evidence="10">
    <location>
        <begin position="328"/>
        <end position="369"/>
    </location>
</feature>
<dbReference type="EMBL" id="LT934111">
    <property type="protein sequence ID" value="VAH09760.1"/>
    <property type="molecule type" value="Genomic_DNA"/>
</dbReference>
<feature type="compositionally biased region" description="Gly residues" evidence="10">
    <location>
        <begin position="68"/>
        <end position="80"/>
    </location>
</feature>
<feature type="compositionally biased region" description="Basic and acidic residues" evidence="10">
    <location>
        <begin position="141"/>
        <end position="176"/>
    </location>
</feature>
<proteinExistence type="inferred from homology"/>
<dbReference type="Proteomes" id="UP000324705">
    <property type="component" value="Chromosome 1A"/>
</dbReference>
<feature type="region of interest" description="Disordered" evidence="10">
    <location>
        <begin position="27"/>
        <end position="240"/>
    </location>
</feature>
<keyword evidence="6" id="KW-0732">Signal</keyword>
<dbReference type="CDD" id="cd03493">
    <property type="entry name" value="SQR_QFR_TM"/>
    <property type="match status" value="1"/>
</dbReference>
<reference evidence="13 14" key="1">
    <citation type="submission" date="2017-09" db="EMBL/GenBank/DDBJ databases">
        <authorList>
            <consortium name="International Durum Wheat Genome Sequencing Consortium (IDWGSC)"/>
            <person name="Milanesi L."/>
        </authorList>
    </citation>
    <scope>NUCLEOTIDE SEQUENCE [LARGE SCALE GENOMIC DNA]</scope>
    <source>
        <strain evidence="14">cv. Svevo</strain>
    </source>
</reference>
<keyword evidence="5 11" id="KW-0812">Transmembrane</keyword>
<name>A0A9R0V0I1_TRITD</name>
<comment type="subcellular location">
    <subcellularLocation>
        <location evidence="1">Cytoplasm</location>
    </subcellularLocation>
    <subcellularLocation>
        <location evidence="2">Nucleus inner membrane</location>
        <topology evidence="2">Multi-pass membrane protein</topology>
        <orientation evidence="2">Nucleoplasmic side</orientation>
    </subcellularLocation>
</comment>
<dbReference type="Gene3D" id="6.10.140.1040">
    <property type="match status" value="1"/>
</dbReference>
<sequence>MATMNPFDLLGDDEGDDPTQLLAKAAALAQKAEAKKAAAPPAAGKGGAKTVANLPTKPPPPGQAGNDSRGGGPPSRGGYGRGERGSGRGGRGGYGQNRDYGSEDTNGYRGGYGARTGGEEGAQDRERAPRQPYQGGGRRGGYREGEFGDDSERPPRRNYERHSGTGRGYEIKREGAGRGNWGTTSDEFVARETEALKQDEKAPAPEKQGAPEDAPQADENKPTKDGATVVEEEKEEDNEMTLDEFEKVMEEKRKALAALKKSEERKVEIDKDLQAMQLLSTKKGNDEVFIKLGADKEALKKKENAEREERAKKSVSINEFLKPAEGERFYGGRGRGGRGRGDRGGFRGGFGGGGYHGPPPAPAIQDQNQFPTLGGKFLMSSDASDPSDMASAAYSASDNMGTARHRLACESSDCAASQWHKVPKSGLWAQSLSPYDHRILDFRMPADPSRSVVVSTEEEFLLHRVVFLVLGMVLMALAHTLSQSLVFYYGGAMTIGIFLVVLIILFQGMKLLPTGRKSSLAIFAYSSVVGMTTYFLHYLSGLLRSILVEMGIAEDMHNPLGIFLLVCVILAGAWFGFWGVRKLVLTEEGSVDAGVAYFVGWAILIVSAVLILQSSLDYLLAFAALVFCIIIKTVSRIEGMPRLIRHLSSGVSKGITRGLSHYEDLGGYSNTNGTHQDGFSKLHGEYLKHTPRRNSPLSGSQKKTTSQVLDRDSYYSTYHTTPERRKFTKEEYEAFTKEETRKGMQQLLSSPDFNRWALANADRISVTPAGRSSSSQERHRFFGLF</sequence>
<dbReference type="Pfam" id="PF04774">
    <property type="entry name" value="HABP4_PAI-RBP1"/>
    <property type="match status" value="1"/>
</dbReference>
<feature type="transmembrane region" description="Helical" evidence="11">
    <location>
        <begin position="592"/>
        <end position="612"/>
    </location>
</feature>
<keyword evidence="14" id="KW-1185">Reference proteome</keyword>
<evidence type="ECO:0000256" key="2">
    <source>
        <dbReference type="ARBA" id="ARBA00004575"/>
    </source>
</evidence>
<dbReference type="GO" id="GO:0005637">
    <property type="term" value="C:nuclear inner membrane"/>
    <property type="evidence" value="ECO:0007669"/>
    <property type="project" value="UniProtKB-SubCell"/>
</dbReference>
<dbReference type="SMART" id="SM01233">
    <property type="entry name" value="HABP4_PAI-RBP1"/>
    <property type="match status" value="1"/>
</dbReference>
<evidence type="ECO:0000256" key="3">
    <source>
        <dbReference type="ARBA" id="ARBA00005748"/>
    </source>
</evidence>
<feature type="transmembrane region" description="Helical" evidence="11">
    <location>
        <begin position="560"/>
        <end position="580"/>
    </location>
</feature>
<dbReference type="GO" id="GO:0003676">
    <property type="term" value="F:nucleic acid binding"/>
    <property type="evidence" value="ECO:0007669"/>
    <property type="project" value="UniProtKB-ARBA"/>
</dbReference>
<evidence type="ECO:0000256" key="8">
    <source>
        <dbReference type="ARBA" id="ARBA00023136"/>
    </source>
</evidence>
<feature type="domain" description="Hyaluronan/mRNA-binding protein" evidence="12">
    <location>
        <begin position="155"/>
        <end position="268"/>
    </location>
</feature>
<dbReference type="InterPro" id="IPR019358">
    <property type="entry name" value="NEMP_fam"/>
</dbReference>
<evidence type="ECO:0000256" key="11">
    <source>
        <dbReference type="SAM" id="Phobius"/>
    </source>
</evidence>
<feature type="compositionally biased region" description="Basic and acidic residues" evidence="10">
    <location>
        <begin position="188"/>
        <end position="204"/>
    </location>
</feature>
<keyword evidence="8 11" id="KW-0472">Membrane</keyword>
<feature type="compositionally biased region" description="Gly residues" evidence="10">
    <location>
        <begin position="346"/>
        <end position="356"/>
    </location>
</feature>
<evidence type="ECO:0000256" key="6">
    <source>
        <dbReference type="ARBA" id="ARBA00022729"/>
    </source>
</evidence>
<feature type="transmembrane region" description="Helical" evidence="11">
    <location>
        <begin position="618"/>
        <end position="635"/>
    </location>
</feature>
<feature type="compositionally biased region" description="Gly residues" evidence="10">
    <location>
        <begin position="108"/>
        <end position="120"/>
    </location>
</feature>
<dbReference type="PANTHER" id="PTHR31587">
    <property type="entry name" value="TRANSMEMBRANE PROTEIN (DUF2215)"/>
    <property type="match status" value="1"/>
</dbReference>
<evidence type="ECO:0000256" key="7">
    <source>
        <dbReference type="ARBA" id="ARBA00022989"/>
    </source>
</evidence>